<evidence type="ECO:0000313" key="1">
    <source>
        <dbReference type="EMBL" id="TFK71981.1"/>
    </source>
</evidence>
<protein>
    <submittedName>
        <fullName evidence="1">Piwi-domain-containing protein</fullName>
    </submittedName>
</protein>
<dbReference type="EMBL" id="ML208291">
    <property type="protein sequence ID" value="TFK71981.1"/>
    <property type="molecule type" value="Genomic_DNA"/>
</dbReference>
<keyword evidence="2" id="KW-1185">Reference proteome</keyword>
<proteinExistence type="predicted"/>
<sequence>LPIPLIDPTIFTTTQMSNTGANRGGRGRGTRGGRGSPSPSSSSQSPHRGASPRARGGNRPPRSRGYRGRGGPNPDRPQTSNEIFLDGEPATPANYLTNEDPSHSDLIQAFSSIPHDPARPVRPGYGTTGESGVIRANFFELKSLPSGPIYDYEIKFQPEPKKRERFRLFQLLETAPEYLQYASSAAHDGSQRLVSLSLLPQPLSCNIPLQFEDEGEARPSATTFAISITQTAELDLAEMKKYLPGDIAAKDYNIAPVVSAFNLFLQRHARETGVPVGKGSFTRYFFPQNGGLEKRDLGKGIEALRGFFLSVRPSFTRLLVNVDACVSAFVKPGNLADALLQFQRKSKGAMPGRVVPPKGYLGSNIRVGLIHLGYSKTVFAIGPKPPSTMMFTLEGNQKSVEDYFADKHDIKLKYPQELPVVNVGSKRKPIWVPPELCEILPGTVYRGEFDLQGIRAMLGFATNPPAHNAKSIVNQGFETLDLTSNAFNIEVDNAMAVVPYRLLPAPSVSYPEGSGGQRQTNTPSDASWNLLSGVKFHRPVTVEKWWVISVREAKAGLLEGRDDDPSRENGLIPKFKAKLSVLGVTIQDCSGFLEVQLNDWDNDDEGRTGSIAKIRKRIDEGISTLGKPDFILVLLDARDNFIYPAIKRIGDVDLGIHTFHMQLFPALGGKFKAAKSQDQYLANVALKVNIKLGGVNHILTAGATNWLTAKPTMLVGIDVTHRSPGSREGTPSVAAVVASYDDDFVQFPASIKLQTTGEGERPKEMVDHLEEMLKERLALYKKKNEGKLPERIIIFRDGVSEGQFNAVLEEELKDIRKAFATFNKGEDRYDPALTVIICGKRHHAKMWPTNSDEATKNGNTRPGSVIDKGITAVYDFDFYLQAHAPIQGHAKGTHYTVVYDSARFTADDIQNGTHNFSYLYARATKAVSLVPPAYYADLACERARMYLHNFFVDDGASTSGDSVATGEAGSSQQMDPKEKKKQEMEAVFEAAVTRWENGLHPDLRESMFYI</sequence>
<evidence type="ECO:0000313" key="2">
    <source>
        <dbReference type="Proteomes" id="UP000308600"/>
    </source>
</evidence>
<accession>A0ACD3B2C3</accession>
<dbReference type="Proteomes" id="UP000308600">
    <property type="component" value="Unassembled WGS sequence"/>
</dbReference>
<organism evidence="1 2">
    <name type="scientific">Pluteus cervinus</name>
    <dbReference type="NCBI Taxonomy" id="181527"/>
    <lineage>
        <taxon>Eukaryota</taxon>
        <taxon>Fungi</taxon>
        <taxon>Dikarya</taxon>
        <taxon>Basidiomycota</taxon>
        <taxon>Agaricomycotina</taxon>
        <taxon>Agaricomycetes</taxon>
        <taxon>Agaricomycetidae</taxon>
        <taxon>Agaricales</taxon>
        <taxon>Pluteineae</taxon>
        <taxon>Pluteaceae</taxon>
        <taxon>Pluteus</taxon>
    </lineage>
</organism>
<name>A0ACD3B2C3_9AGAR</name>
<reference evidence="1 2" key="1">
    <citation type="journal article" date="2019" name="Nat. Ecol. Evol.">
        <title>Megaphylogeny resolves global patterns of mushroom evolution.</title>
        <authorList>
            <person name="Varga T."/>
            <person name="Krizsan K."/>
            <person name="Foldi C."/>
            <person name="Dima B."/>
            <person name="Sanchez-Garcia M."/>
            <person name="Sanchez-Ramirez S."/>
            <person name="Szollosi G.J."/>
            <person name="Szarkandi J.G."/>
            <person name="Papp V."/>
            <person name="Albert L."/>
            <person name="Andreopoulos W."/>
            <person name="Angelini C."/>
            <person name="Antonin V."/>
            <person name="Barry K.W."/>
            <person name="Bougher N.L."/>
            <person name="Buchanan P."/>
            <person name="Buyck B."/>
            <person name="Bense V."/>
            <person name="Catcheside P."/>
            <person name="Chovatia M."/>
            <person name="Cooper J."/>
            <person name="Damon W."/>
            <person name="Desjardin D."/>
            <person name="Finy P."/>
            <person name="Geml J."/>
            <person name="Haridas S."/>
            <person name="Hughes K."/>
            <person name="Justo A."/>
            <person name="Karasinski D."/>
            <person name="Kautmanova I."/>
            <person name="Kiss B."/>
            <person name="Kocsube S."/>
            <person name="Kotiranta H."/>
            <person name="LaButti K.M."/>
            <person name="Lechner B.E."/>
            <person name="Liimatainen K."/>
            <person name="Lipzen A."/>
            <person name="Lukacs Z."/>
            <person name="Mihaltcheva S."/>
            <person name="Morgado L.N."/>
            <person name="Niskanen T."/>
            <person name="Noordeloos M.E."/>
            <person name="Ohm R.A."/>
            <person name="Ortiz-Santana B."/>
            <person name="Ovrebo C."/>
            <person name="Racz N."/>
            <person name="Riley R."/>
            <person name="Savchenko A."/>
            <person name="Shiryaev A."/>
            <person name="Soop K."/>
            <person name="Spirin V."/>
            <person name="Szebenyi C."/>
            <person name="Tomsovsky M."/>
            <person name="Tulloss R.E."/>
            <person name="Uehling J."/>
            <person name="Grigoriev I.V."/>
            <person name="Vagvolgyi C."/>
            <person name="Papp T."/>
            <person name="Martin F.M."/>
            <person name="Miettinen O."/>
            <person name="Hibbett D.S."/>
            <person name="Nagy L.G."/>
        </authorList>
    </citation>
    <scope>NUCLEOTIDE SEQUENCE [LARGE SCALE GENOMIC DNA]</scope>
    <source>
        <strain evidence="1 2">NL-1719</strain>
    </source>
</reference>
<feature type="non-terminal residue" evidence="1">
    <location>
        <position position="1"/>
    </location>
</feature>
<gene>
    <name evidence="1" type="ORF">BDN72DRAFT_836909</name>
</gene>